<feature type="compositionally biased region" description="Basic residues" evidence="1">
    <location>
        <begin position="136"/>
        <end position="149"/>
    </location>
</feature>
<dbReference type="SUPFAM" id="SSF52954">
    <property type="entry name" value="Class II aaRS ABD-related"/>
    <property type="match status" value="1"/>
</dbReference>
<gene>
    <name evidence="3" type="ORF">GE061_016818</name>
</gene>
<feature type="region of interest" description="Disordered" evidence="1">
    <location>
        <begin position="135"/>
        <end position="162"/>
    </location>
</feature>
<reference evidence="3" key="1">
    <citation type="journal article" date="2021" name="Mol. Ecol. Resour.">
        <title>Apolygus lucorum genome provides insights into omnivorousness and mesophyll feeding.</title>
        <authorList>
            <person name="Liu Y."/>
            <person name="Liu H."/>
            <person name="Wang H."/>
            <person name="Huang T."/>
            <person name="Liu B."/>
            <person name="Yang B."/>
            <person name="Yin L."/>
            <person name="Li B."/>
            <person name="Zhang Y."/>
            <person name="Zhang S."/>
            <person name="Jiang F."/>
            <person name="Zhang X."/>
            <person name="Ren Y."/>
            <person name="Wang B."/>
            <person name="Wang S."/>
            <person name="Lu Y."/>
            <person name="Wu K."/>
            <person name="Fan W."/>
            <person name="Wang G."/>
        </authorList>
    </citation>
    <scope>NUCLEOTIDE SEQUENCE</scope>
    <source>
        <strain evidence="3">12Hb</strain>
    </source>
</reference>
<dbReference type="EMBL" id="WIXP02000007">
    <property type="protein sequence ID" value="KAF6208364.1"/>
    <property type="molecule type" value="Genomic_DNA"/>
</dbReference>
<dbReference type="GO" id="GO:0030687">
    <property type="term" value="C:preribosome, large subunit precursor"/>
    <property type="evidence" value="ECO:0007669"/>
    <property type="project" value="TreeGrafter"/>
</dbReference>
<dbReference type="FunFam" id="3.40.50.10480:FF:000002">
    <property type="entry name" value="Ribosome production factor 1"/>
    <property type="match status" value="1"/>
</dbReference>
<dbReference type="Gene3D" id="3.40.50.10480">
    <property type="entry name" value="Probable brix-domain ribosomal biogenesis protein"/>
    <property type="match status" value="1"/>
</dbReference>
<dbReference type="GO" id="GO:0042134">
    <property type="term" value="F:rRNA primary transcript binding"/>
    <property type="evidence" value="ECO:0007669"/>
    <property type="project" value="InterPro"/>
</dbReference>
<dbReference type="InterPro" id="IPR007109">
    <property type="entry name" value="Brix"/>
</dbReference>
<dbReference type="PROSITE" id="PS50833">
    <property type="entry name" value="BRIX"/>
    <property type="match status" value="1"/>
</dbReference>
<evidence type="ECO:0000313" key="4">
    <source>
        <dbReference type="Proteomes" id="UP000466442"/>
    </source>
</evidence>
<dbReference type="GO" id="GO:0000460">
    <property type="term" value="P:maturation of 5.8S rRNA"/>
    <property type="evidence" value="ECO:0007669"/>
    <property type="project" value="TreeGrafter"/>
</dbReference>
<dbReference type="GO" id="GO:0005730">
    <property type="term" value="C:nucleolus"/>
    <property type="evidence" value="ECO:0007669"/>
    <property type="project" value="TreeGrafter"/>
</dbReference>
<keyword evidence="4" id="KW-1185">Reference proteome</keyword>
<sequence>MSVEIPDLPDTRRQTTQLNQVEPAFALESPDEALEDPLETAARTEVVNAPPSTSEVDPEMEENHLIHEEERLVRRIGPERTASLTHYDPVRPEEARAEVSTMVKVKKDPEDTRRTGNINDIKNKTVRHKLLEKERLRKKKEKREIRKKRREEGGKPGVPHTIESLREADDTVIDVQDPKNEERLEEIQMDLQTDEFSSYFNMEYEPKVLITFCDNPTTKTRVFGVELCRIIPNSMFRYRGRSSIKKIVKRAVEKKFTDVLIINEDQKKPNGMLVIHLPKGPTAYFRMSNCKITTDLNKSHKEINKHRPEVLLNNFTTRLGSSVARMLASLFHYDPEFKGRRVVTFHNQRDYIFFRHHRYEFSPNAKPKLKELGPRFTLRLEYIQEGTFDTKLGEYEWIKSGRRRQVESSRRKFNL</sequence>
<dbReference type="Proteomes" id="UP000466442">
    <property type="component" value="Unassembled WGS sequence"/>
</dbReference>
<name>A0A8S9XII1_APOLU</name>
<dbReference type="AlphaFoldDB" id="A0A8S9XII1"/>
<evidence type="ECO:0000259" key="2">
    <source>
        <dbReference type="PROSITE" id="PS50833"/>
    </source>
</evidence>
<dbReference type="OrthoDB" id="264354at2759"/>
<dbReference type="PANTHER" id="PTHR22734">
    <property type="entry name" value="U3 SMALL NUCLEOLAR RIBONUCLEOPROTEIN PROTEIN IMP4"/>
    <property type="match status" value="1"/>
</dbReference>
<accession>A0A8S9XII1</accession>
<comment type="caution">
    <text evidence="3">The sequence shown here is derived from an EMBL/GenBank/DDBJ whole genome shotgun (WGS) entry which is preliminary data.</text>
</comment>
<feature type="region of interest" description="Disordered" evidence="1">
    <location>
        <begin position="1"/>
        <end position="32"/>
    </location>
</feature>
<dbReference type="PANTHER" id="PTHR22734:SF3">
    <property type="entry name" value="RIBOSOME PRODUCTION FACTOR 1"/>
    <property type="match status" value="1"/>
</dbReference>
<proteinExistence type="predicted"/>
<dbReference type="InterPro" id="IPR044281">
    <property type="entry name" value="IMP4/RPF1"/>
</dbReference>
<dbReference type="GO" id="GO:0000470">
    <property type="term" value="P:maturation of LSU-rRNA"/>
    <property type="evidence" value="ECO:0007669"/>
    <property type="project" value="TreeGrafter"/>
</dbReference>
<dbReference type="Pfam" id="PF04427">
    <property type="entry name" value="Brix"/>
    <property type="match status" value="1"/>
</dbReference>
<organism evidence="3 4">
    <name type="scientific">Apolygus lucorum</name>
    <name type="common">Small green plant bug</name>
    <name type="synonym">Lygocoris lucorum</name>
    <dbReference type="NCBI Taxonomy" id="248454"/>
    <lineage>
        <taxon>Eukaryota</taxon>
        <taxon>Metazoa</taxon>
        <taxon>Ecdysozoa</taxon>
        <taxon>Arthropoda</taxon>
        <taxon>Hexapoda</taxon>
        <taxon>Insecta</taxon>
        <taxon>Pterygota</taxon>
        <taxon>Neoptera</taxon>
        <taxon>Paraneoptera</taxon>
        <taxon>Hemiptera</taxon>
        <taxon>Heteroptera</taxon>
        <taxon>Panheteroptera</taxon>
        <taxon>Cimicomorpha</taxon>
        <taxon>Miridae</taxon>
        <taxon>Mirini</taxon>
        <taxon>Apolygus</taxon>
    </lineage>
</organism>
<dbReference type="SMART" id="SM00879">
    <property type="entry name" value="Brix"/>
    <property type="match status" value="1"/>
</dbReference>
<evidence type="ECO:0000313" key="3">
    <source>
        <dbReference type="EMBL" id="KAF6208364.1"/>
    </source>
</evidence>
<evidence type="ECO:0000256" key="1">
    <source>
        <dbReference type="SAM" id="MobiDB-lite"/>
    </source>
</evidence>
<feature type="domain" description="Brix" evidence="2">
    <location>
        <begin position="206"/>
        <end position="389"/>
    </location>
</feature>
<protein>
    <recommendedName>
        <fullName evidence="2">Brix domain-containing protein</fullName>
    </recommendedName>
</protein>